<dbReference type="PANTHER" id="PTHR10778">
    <property type="entry name" value="SOLUTE CARRIER FAMILY 35 MEMBER B"/>
    <property type="match status" value="1"/>
</dbReference>
<keyword evidence="7 8" id="KW-0472">Membrane</keyword>
<evidence type="ECO:0000256" key="6">
    <source>
        <dbReference type="ARBA" id="ARBA00022989"/>
    </source>
</evidence>
<feature type="transmembrane region" description="Helical" evidence="8">
    <location>
        <begin position="103"/>
        <end position="120"/>
    </location>
</feature>
<keyword evidence="6 8" id="KW-1133">Transmembrane helix</keyword>
<feature type="transmembrane region" description="Helical" evidence="8">
    <location>
        <begin position="192"/>
        <end position="212"/>
    </location>
</feature>
<evidence type="ECO:0000313" key="10">
    <source>
        <dbReference type="EMBL" id="JAG10227.1"/>
    </source>
</evidence>
<evidence type="ECO:0000256" key="7">
    <source>
        <dbReference type="ARBA" id="ARBA00023136"/>
    </source>
</evidence>
<dbReference type="GO" id="GO:0005789">
    <property type="term" value="C:endoplasmic reticulum membrane"/>
    <property type="evidence" value="ECO:0007669"/>
    <property type="project" value="UniProtKB-SubCell"/>
</dbReference>
<evidence type="ECO:0000256" key="4">
    <source>
        <dbReference type="ARBA" id="ARBA00022692"/>
    </source>
</evidence>
<reference evidence="11" key="3">
    <citation type="journal article" date="2016" name="Gigascience">
        <title>De novo construction of an expanded transcriptome assembly for the western tarnished plant bug, Lygus hesperus.</title>
        <authorList>
            <person name="Tassone E.E."/>
            <person name="Geib S.M."/>
            <person name="Hall B."/>
            <person name="Fabrick J.A."/>
            <person name="Brent C.S."/>
            <person name="Hull J.J."/>
        </authorList>
    </citation>
    <scope>NUCLEOTIDE SEQUENCE</scope>
</reference>
<comment type="subcellular location">
    <subcellularLocation>
        <location evidence="1">Endoplasmic reticulum membrane</location>
        <topology evidence="1">Multi-pass membrane protein</topology>
    </subcellularLocation>
</comment>
<dbReference type="GO" id="GO:0000139">
    <property type="term" value="C:Golgi membrane"/>
    <property type="evidence" value="ECO:0007669"/>
    <property type="project" value="TreeGrafter"/>
</dbReference>
<comment type="similarity">
    <text evidence="2">Belongs to the nucleotide-sugar transporter family. SLC35B subfamily.</text>
</comment>
<dbReference type="EMBL" id="GDHC01004941">
    <property type="protein sequence ID" value="JAQ13688.1"/>
    <property type="molecule type" value="Transcribed_RNA"/>
</dbReference>
<evidence type="ECO:0000256" key="5">
    <source>
        <dbReference type="ARBA" id="ARBA00022824"/>
    </source>
</evidence>
<protein>
    <submittedName>
        <fullName evidence="11">Solute carrier family 35 member B1</fullName>
    </submittedName>
</protein>
<organism evidence="10">
    <name type="scientific">Lygus hesperus</name>
    <name type="common">Western plant bug</name>
    <dbReference type="NCBI Taxonomy" id="30085"/>
    <lineage>
        <taxon>Eukaryota</taxon>
        <taxon>Metazoa</taxon>
        <taxon>Ecdysozoa</taxon>
        <taxon>Arthropoda</taxon>
        <taxon>Hexapoda</taxon>
        <taxon>Insecta</taxon>
        <taxon>Pterygota</taxon>
        <taxon>Neoptera</taxon>
        <taxon>Paraneoptera</taxon>
        <taxon>Hemiptera</taxon>
        <taxon>Heteroptera</taxon>
        <taxon>Panheteroptera</taxon>
        <taxon>Cimicomorpha</taxon>
        <taxon>Miridae</taxon>
        <taxon>Mirini</taxon>
        <taxon>Lygus</taxon>
    </lineage>
</organism>
<dbReference type="Pfam" id="PF08449">
    <property type="entry name" value="UAA"/>
    <property type="match status" value="1"/>
</dbReference>
<evidence type="ECO:0000256" key="8">
    <source>
        <dbReference type="SAM" id="Phobius"/>
    </source>
</evidence>
<dbReference type="AlphaFoldDB" id="A0A0A9WP37"/>
<dbReference type="InterPro" id="IPR037185">
    <property type="entry name" value="EmrE-like"/>
</dbReference>
<dbReference type="GO" id="GO:0005459">
    <property type="term" value="F:UDP-galactose transmembrane transporter activity"/>
    <property type="evidence" value="ECO:0007669"/>
    <property type="project" value="TreeGrafter"/>
</dbReference>
<keyword evidence="3" id="KW-0813">Transport</keyword>
<feature type="transmembrane region" description="Helical" evidence="8">
    <location>
        <begin position="252"/>
        <end position="279"/>
    </location>
</feature>
<feature type="transmembrane region" description="Helical" evidence="8">
    <location>
        <begin position="79"/>
        <end position="97"/>
    </location>
</feature>
<dbReference type="InterPro" id="IPR013657">
    <property type="entry name" value="SCL35B1-4/HUT1"/>
</dbReference>
<feature type="transmembrane region" description="Helical" evidence="8">
    <location>
        <begin position="224"/>
        <end position="245"/>
    </location>
</feature>
<reference evidence="10" key="1">
    <citation type="journal article" date="2014" name="PLoS ONE">
        <title>Transcriptome-Based Identification of ABC Transporters in the Western Tarnished Plant Bug Lygus hesperus.</title>
        <authorList>
            <person name="Hull J.J."/>
            <person name="Chaney K."/>
            <person name="Geib S.M."/>
            <person name="Fabrick J.A."/>
            <person name="Brent C.S."/>
            <person name="Walsh D."/>
            <person name="Lavine L.C."/>
        </authorList>
    </citation>
    <scope>NUCLEOTIDE SEQUENCE</scope>
</reference>
<reference evidence="10" key="2">
    <citation type="submission" date="2014-07" db="EMBL/GenBank/DDBJ databases">
        <authorList>
            <person name="Hull J."/>
        </authorList>
    </citation>
    <scope>NUCLEOTIDE SEQUENCE</scope>
</reference>
<proteinExistence type="inferred from homology"/>
<evidence type="ECO:0000313" key="11">
    <source>
        <dbReference type="EMBL" id="JAQ13688.1"/>
    </source>
</evidence>
<keyword evidence="5" id="KW-0256">Endoplasmic reticulum</keyword>
<feature type="transmembrane region" description="Helical" evidence="8">
    <location>
        <begin position="151"/>
        <end position="171"/>
    </location>
</feature>
<feature type="transmembrane region" description="Helical" evidence="8">
    <location>
        <begin position="5"/>
        <end position="22"/>
    </location>
</feature>
<dbReference type="PANTHER" id="PTHR10778:SF10">
    <property type="entry name" value="SOLUTE CARRIER FAMILY 35 MEMBER B1"/>
    <property type="match status" value="1"/>
</dbReference>
<dbReference type="SUPFAM" id="SSF103481">
    <property type="entry name" value="Multidrug resistance efflux transporter EmrE"/>
    <property type="match status" value="1"/>
</dbReference>
<feature type="transmembrane region" description="Helical" evidence="8">
    <location>
        <begin position="37"/>
        <end position="58"/>
    </location>
</feature>
<feature type="transmembrane region" description="Helical" evidence="8">
    <location>
        <begin position="127"/>
        <end position="145"/>
    </location>
</feature>
<gene>
    <name evidence="11" type="primary">CG5802</name>
    <name evidence="10" type="ORF">CM83_41228</name>
    <name evidence="9" type="ORF">CM83_41229</name>
    <name evidence="11" type="ORF">g.67599</name>
</gene>
<feature type="transmembrane region" description="Helical" evidence="8">
    <location>
        <begin position="285"/>
        <end position="302"/>
    </location>
</feature>
<evidence type="ECO:0000313" key="9">
    <source>
        <dbReference type="EMBL" id="JAG10226.1"/>
    </source>
</evidence>
<dbReference type="GO" id="GO:0005460">
    <property type="term" value="F:UDP-glucose transmembrane transporter activity"/>
    <property type="evidence" value="ECO:0007669"/>
    <property type="project" value="TreeGrafter"/>
</dbReference>
<dbReference type="EMBL" id="GBHO01033377">
    <property type="protein sequence ID" value="JAG10227.1"/>
    <property type="molecule type" value="Transcribed_RNA"/>
</dbReference>
<keyword evidence="4 8" id="KW-0812">Transmembrane</keyword>
<evidence type="ECO:0000256" key="1">
    <source>
        <dbReference type="ARBA" id="ARBA00004477"/>
    </source>
</evidence>
<evidence type="ECO:0000256" key="2">
    <source>
        <dbReference type="ARBA" id="ARBA00010694"/>
    </source>
</evidence>
<sequence length="311" mass="34519">MSLRFIAIAGGIFASFWIFGLLQEKLFKGTFGPDGETFTFVMSLIFVSSLVNLAYAYIMMKIQKIQSDVHVPAVYQFSISLTYLLAMTSSFLALQWVSYPAQVLAKSAKPIPVLVMGVLLGNKSYHIARYLMVLLIVMGVGLFMYKDDKAASSEIGFGMGELLLILSLVMDGLTNSLQERVMSKHSIKSEQFMFDINQAALLLLGISLVYTGEAFKFVSFLNKYPIVLLQVGGVALCSALGQFCIYKCITEFGTLTCSIITTTRKFFTVLSSIIIFGHVLKGRQWFAILLVFTGLLLDIYHGKSSKKNIQK</sequence>
<accession>A0A0A9WP37</accession>
<dbReference type="EMBL" id="GBHO01033378">
    <property type="protein sequence ID" value="JAG10226.1"/>
    <property type="molecule type" value="Transcribed_RNA"/>
</dbReference>
<evidence type="ECO:0000256" key="3">
    <source>
        <dbReference type="ARBA" id="ARBA00022448"/>
    </source>
</evidence>
<name>A0A0A9WP37_LYGHE</name>